<comment type="function">
    <text evidence="4">A translational regulator that binds mRNA to regulate translation initiation and/or mRNA stability. Usually binds in the 5'-UTR at or near the Shine-Dalgarno sequence preventing ribosome-binding, thus repressing translation. Its main target seems to be the major flagellin gene, while its function is anatagonized by FliW.</text>
</comment>
<comment type="subunit">
    <text evidence="4">Homodimer; the beta-strands of each monomer intercalate to form a hydrophobic core, while the alpha-helices form wings that extend away from the core.</text>
</comment>
<comment type="caution">
    <text evidence="5">The sequence shown here is derived from an EMBL/GenBank/DDBJ whole genome shotgun (WGS) entry which is preliminary data.</text>
</comment>
<proteinExistence type="inferred from homology"/>
<evidence type="ECO:0000256" key="4">
    <source>
        <dbReference type="HAMAP-Rule" id="MF_00167"/>
    </source>
</evidence>
<evidence type="ECO:0000256" key="1">
    <source>
        <dbReference type="ARBA" id="ARBA00022490"/>
    </source>
</evidence>
<gene>
    <name evidence="4 5" type="primary">csrA</name>
    <name evidence="5" type="ORF">GCM10010913_17580</name>
</gene>
<reference evidence="6" key="1">
    <citation type="journal article" date="2019" name="Int. J. Syst. Evol. Microbiol.">
        <title>The Global Catalogue of Microorganisms (GCM) 10K type strain sequencing project: providing services to taxonomists for standard genome sequencing and annotation.</title>
        <authorList>
            <consortium name="The Broad Institute Genomics Platform"/>
            <consortium name="The Broad Institute Genome Sequencing Center for Infectious Disease"/>
            <person name="Wu L."/>
            <person name="Ma J."/>
        </authorList>
    </citation>
    <scope>NUCLEOTIDE SEQUENCE [LARGE SCALE GENOMIC DNA]</scope>
    <source>
        <strain evidence="6">CGMCC 1.15420</strain>
    </source>
</reference>
<dbReference type="PANTHER" id="PTHR34984">
    <property type="entry name" value="CARBON STORAGE REGULATOR"/>
    <property type="match status" value="1"/>
</dbReference>
<evidence type="ECO:0000256" key="2">
    <source>
        <dbReference type="ARBA" id="ARBA00022845"/>
    </source>
</evidence>
<dbReference type="SUPFAM" id="SSF117130">
    <property type="entry name" value="CsrA-like"/>
    <property type="match status" value="1"/>
</dbReference>
<dbReference type="InterPro" id="IPR036107">
    <property type="entry name" value="CsrA_sf"/>
</dbReference>
<evidence type="ECO:0000313" key="6">
    <source>
        <dbReference type="Proteomes" id="UP000608420"/>
    </source>
</evidence>
<keyword evidence="1 4" id="KW-0963">Cytoplasm</keyword>
<keyword evidence="4" id="KW-1005">Bacterial flagellum biogenesis</keyword>
<dbReference type="EMBL" id="BMIW01000009">
    <property type="protein sequence ID" value="GGF96426.1"/>
    <property type="molecule type" value="Genomic_DNA"/>
</dbReference>
<comment type="similarity">
    <text evidence="4">Belongs to the CsrA/RsmA family.</text>
</comment>
<dbReference type="InterPro" id="IPR003751">
    <property type="entry name" value="CsrA"/>
</dbReference>
<accession>A0ABQ1VTW7</accession>
<dbReference type="PANTHER" id="PTHR34984:SF1">
    <property type="entry name" value="CARBON STORAGE REGULATOR"/>
    <property type="match status" value="1"/>
</dbReference>
<protein>
    <recommendedName>
        <fullName evidence="4">Translational regulator CsrA</fullName>
    </recommendedName>
</protein>
<evidence type="ECO:0000256" key="3">
    <source>
        <dbReference type="ARBA" id="ARBA00022884"/>
    </source>
</evidence>
<keyword evidence="6" id="KW-1185">Reference proteome</keyword>
<dbReference type="NCBIfam" id="TIGR00202">
    <property type="entry name" value="csrA"/>
    <property type="match status" value="1"/>
</dbReference>
<keyword evidence="2 4" id="KW-0810">Translation regulation</keyword>
<evidence type="ECO:0000313" key="5">
    <source>
        <dbReference type="EMBL" id="GGF96426.1"/>
    </source>
</evidence>
<dbReference type="Gene3D" id="2.60.40.4380">
    <property type="entry name" value="Translational regulator CsrA"/>
    <property type="match status" value="1"/>
</dbReference>
<dbReference type="Pfam" id="PF02599">
    <property type="entry name" value="CsrA"/>
    <property type="match status" value="1"/>
</dbReference>
<dbReference type="Proteomes" id="UP000608420">
    <property type="component" value="Unassembled WGS sequence"/>
</dbReference>
<dbReference type="RefSeq" id="WP_120463753.1">
    <property type="nucleotide sequence ID" value="NZ_BMIW01000009.1"/>
</dbReference>
<dbReference type="HAMAP" id="MF_00167">
    <property type="entry name" value="CsrA"/>
    <property type="match status" value="1"/>
</dbReference>
<keyword evidence="4" id="KW-0678">Repressor</keyword>
<dbReference type="NCBIfam" id="NF002469">
    <property type="entry name" value="PRK01712.1"/>
    <property type="match status" value="1"/>
</dbReference>
<name>A0ABQ1VTW7_9BACL</name>
<keyword evidence="3 4" id="KW-0694">RNA-binding</keyword>
<organism evidence="5 6">
    <name type="scientific">Paenibacillus aceti</name>
    <dbReference type="NCBI Taxonomy" id="1820010"/>
    <lineage>
        <taxon>Bacteria</taxon>
        <taxon>Bacillati</taxon>
        <taxon>Bacillota</taxon>
        <taxon>Bacilli</taxon>
        <taxon>Bacillales</taxon>
        <taxon>Paenibacillaceae</taxon>
        <taxon>Paenibacillus</taxon>
    </lineage>
</organism>
<comment type="subcellular location">
    <subcellularLocation>
        <location evidence="4">Cytoplasm</location>
    </subcellularLocation>
</comment>
<sequence length="77" mass="8381">MLVLSRKKGESVIIQDEIEITVLGVEGDVVRLGIAAPGNVEIFRKEIYISIQEANRDSVSPASVNVGALLKQYQSPK</sequence>